<accession>A0A1W4WSP3</accession>
<dbReference type="InParanoid" id="A0A1W4WSP3"/>
<dbReference type="KEGG" id="apln:108735625"/>
<dbReference type="PANTHER" id="PTHR21398:SF21">
    <property type="entry name" value="AGAP004005-PA"/>
    <property type="match status" value="1"/>
</dbReference>
<protein>
    <submittedName>
        <fullName evidence="2">Uncharacterized protein LOC108735625</fullName>
    </submittedName>
</protein>
<organism evidence="1 2">
    <name type="scientific">Agrilus planipennis</name>
    <name type="common">Emerald ash borer</name>
    <name type="synonym">Agrilus marcopoli</name>
    <dbReference type="NCBI Taxonomy" id="224129"/>
    <lineage>
        <taxon>Eukaryota</taxon>
        <taxon>Metazoa</taxon>
        <taxon>Ecdysozoa</taxon>
        <taxon>Arthropoda</taxon>
        <taxon>Hexapoda</taxon>
        <taxon>Insecta</taxon>
        <taxon>Pterygota</taxon>
        <taxon>Neoptera</taxon>
        <taxon>Endopterygota</taxon>
        <taxon>Coleoptera</taxon>
        <taxon>Polyphaga</taxon>
        <taxon>Elateriformia</taxon>
        <taxon>Buprestoidea</taxon>
        <taxon>Buprestidae</taxon>
        <taxon>Agrilinae</taxon>
        <taxon>Agrilus</taxon>
    </lineage>
</organism>
<dbReference type="Pfam" id="PF07841">
    <property type="entry name" value="DM4_12"/>
    <property type="match status" value="1"/>
</dbReference>
<dbReference type="SMART" id="SM00718">
    <property type="entry name" value="DM4_12"/>
    <property type="match status" value="1"/>
</dbReference>
<keyword evidence="1" id="KW-1185">Reference proteome</keyword>
<evidence type="ECO:0000313" key="2">
    <source>
        <dbReference type="RefSeq" id="XP_018323163.2"/>
    </source>
</evidence>
<name>A0A1W4WSP3_AGRPL</name>
<dbReference type="STRING" id="224129.A0A1W4WSP3"/>
<sequence>MYRSLNNFIEKSGFGDGKACLLRTICEIAEIPFEKRTGLFAEILHILLTPSTTSEEIEDYSDMEYYAAEKLGKQTGNCHVLYSECSFSLVSTFTKLK</sequence>
<reference evidence="2" key="1">
    <citation type="submission" date="2025-08" db="UniProtKB">
        <authorList>
            <consortium name="RefSeq"/>
        </authorList>
    </citation>
    <scope>IDENTIFICATION</scope>
    <source>
        <tissue evidence="2">Entire body</tissue>
    </source>
</reference>
<evidence type="ECO:0000313" key="1">
    <source>
        <dbReference type="Proteomes" id="UP000192223"/>
    </source>
</evidence>
<dbReference type="RefSeq" id="XP_018323163.2">
    <property type="nucleotide sequence ID" value="XM_018467661.2"/>
</dbReference>
<proteinExistence type="predicted"/>
<dbReference type="PANTHER" id="PTHR21398">
    <property type="entry name" value="AGAP007094-PA"/>
    <property type="match status" value="1"/>
</dbReference>
<dbReference type="Proteomes" id="UP000192223">
    <property type="component" value="Unplaced"/>
</dbReference>
<dbReference type="OrthoDB" id="8186940at2759"/>
<dbReference type="InterPro" id="IPR006631">
    <property type="entry name" value="DM4_12"/>
</dbReference>
<dbReference type="GeneID" id="108735625"/>
<gene>
    <name evidence="2" type="primary">LOC108735625</name>
</gene>
<dbReference type="AlphaFoldDB" id="A0A1W4WSP3"/>